<feature type="compositionally biased region" description="Basic residues" evidence="4">
    <location>
        <begin position="17"/>
        <end position="27"/>
    </location>
</feature>
<evidence type="ECO:0000256" key="2">
    <source>
        <dbReference type="ARBA" id="ARBA00022884"/>
    </source>
</evidence>
<feature type="compositionally biased region" description="Low complexity" evidence="4">
    <location>
        <begin position="113"/>
        <end position="128"/>
    </location>
</feature>
<feature type="region of interest" description="Disordered" evidence="4">
    <location>
        <begin position="1"/>
        <end position="132"/>
    </location>
</feature>
<dbReference type="Proteomes" id="UP001516023">
    <property type="component" value="Unassembled WGS sequence"/>
</dbReference>
<dbReference type="PANTHER" id="PTHR23236">
    <property type="entry name" value="EUKARYOTIC TRANSLATION INITIATION FACTOR 4B/4H"/>
    <property type="match status" value="1"/>
</dbReference>
<dbReference type="AlphaFoldDB" id="A0ABD3QJQ5"/>
<dbReference type="PANTHER" id="PTHR23236:SF119">
    <property type="entry name" value="NUCLEAR RNA-BINDING PROTEIN SART-3"/>
    <property type="match status" value="1"/>
</dbReference>
<gene>
    <name evidence="6" type="ORF">HJC23_003670</name>
</gene>
<dbReference type="SMART" id="SM00360">
    <property type="entry name" value="RRM"/>
    <property type="match status" value="2"/>
</dbReference>
<proteinExistence type="predicted"/>
<feature type="compositionally biased region" description="Acidic residues" evidence="4">
    <location>
        <begin position="75"/>
        <end position="90"/>
    </location>
</feature>
<comment type="caution">
    <text evidence="6">The sequence shown here is derived from an EMBL/GenBank/DDBJ whole genome shotgun (WGS) entry which is preliminary data.</text>
</comment>
<accession>A0ABD3QJQ5</accession>
<dbReference type="InterPro" id="IPR012677">
    <property type="entry name" value="Nucleotide-bd_a/b_plait_sf"/>
</dbReference>
<evidence type="ECO:0000313" key="7">
    <source>
        <dbReference type="Proteomes" id="UP001516023"/>
    </source>
</evidence>
<keyword evidence="1" id="KW-0677">Repeat</keyword>
<feature type="domain" description="RRM" evidence="5">
    <location>
        <begin position="134"/>
        <end position="214"/>
    </location>
</feature>
<evidence type="ECO:0000313" key="6">
    <source>
        <dbReference type="EMBL" id="KAL3800374.1"/>
    </source>
</evidence>
<feature type="compositionally biased region" description="Basic residues" evidence="4">
    <location>
        <begin position="94"/>
        <end position="105"/>
    </location>
</feature>
<feature type="compositionally biased region" description="Gly residues" evidence="4">
    <location>
        <begin position="350"/>
        <end position="359"/>
    </location>
</feature>
<evidence type="ECO:0000256" key="3">
    <source>
        <dbReference type="PROSITE-ProRule" id="PRU00176"/>
    </source>
</evidence>
<organism evidence="6 7">
    <name type="scientific">Cyclotella cryptica</name>
    <dbReference type="NCBI Taxonomy" id="29204"/>
    <lineage>
        <taxon>Eukaryota</taxon>
        <taxon>Sar</taxon>
        <taxon>Stramenopiles</taxon>
        <taxon>Ochrophyta</taxon>
        <taxon>Bacillariophyta</taxon>
        <taxon>Coscinodiscophyceae</taxon>
        <taxon>Thalassiosirophycidae</taxon>
        <taxon>Stephanodiscales</taxon>
        <taxon>Stephanodiscaceae</taxon>
        <taxon>Cyclotella</taxon>
    </lineage>
</organism>
<reference evidence="6 7" key="1">
    <citation type="journal article" date="2020" name="G3 (Bethesda)">
        <title>Improved Reference Genome for Cyclotella cryptica CCMP332, a Model for Cell Wall Morphogenesis, Salinity Adaptation, and Lipid Production in Diatoms (Bacillariophyta).</title>
        <authorList>
            <person name="Roberts W.R."/>
            <person name="Downey K.M."/>
            <person name="Ruck E.C."/>
            <person name="Traller J.C."/>
            <person name="Alverson A.J."/>
        </authorList>
    </citation>
    <scope>NUCLEOTIDE SEQUENCE [LARGE SCALE GENOMIC DNA]</scope>
    <source>
        <strain evidence="6 7">CCMP332</strain>
    </source>
</reference>
<feature type="domain" description="RRM" evidence="5">
    <location>
        <begin position="238"/>
        <end position="321"/>
    </location>
</feature>
<evidence type="ECO:0000256" key="1">
    <source>
        <dbReference type="ARBA" id="ARBA00022737"/>
    </source>
</evidence>
<evidence type="ECO:0000256" key="4">
    <source>
        <dbReference type="SAM" id="MobiDB-lite"/>
    </source>
</evidence>
<dbReference type="GO" id="GO:0003723">
    <property type="term" value="F:RNA binding"/>
    <property type="evidence" value="ECO:0007669"/>
    <property type="project" value="UniProtKB-UniRule"/>
</dbReference>
<sequence length="359" mass="39861">MAAKLYETMGDQSRETSKKRKRRKHNKHSADAEVAGNDDSQEMRENHEERDDVRDGNEHDAENHSNEDPVKVNSEENDNDDDADDDAADDEPSRKRKRKRKRKNKATTSDPVQPNNNPNQDTLPNNANTDSTSHTVFIEGLPFTSTVDDVRSFFEEHGCTDIVEMRLPTWQDSGRLRGFGHVVFGSLKTKEMALNEVNRKELGGRYVSVMEAKAPRAGTTGGSGLGVSKVREQPEGCKTVFVRNLPYEATEEDILENFRVCGKILEGGVRIARNHSTGQSKGFGYVEYKNAEGAYAAVQKAAKPFGLQVLGRPVFVDYDEGSMKGSFRNRDGKLWSKEYGDKGGDKGGRGRSGGGRGQK</sequence>
<name>A0ABD3QJQ5_9STRA</name>
<dbReference type="InterPro" id="IPR000504">
    <property type="entry name" value="RRM_dom"/>
</dbReference>
<keyword evidence="7" id="KW-1185">Reference proteome</keyword>
<evidence type="ECO:0000259" key="5">
    <source>
        <dbReference type="PROSITE" id="PS50102"/>
    </source>
</evidence>
<dbReference type="Gene3D" id="3.30.70.330">
    <property type="match status" value="2"/>
</dbReference>
<dbReference type="SUPFAM" id="SSF54928">
    <property type="entry name" value="RNA-binding domain, RBD"/>
    <property type="match status" value="2"/>
</dbReference>
<keyword evidence="2 3" id="KW-0694">RNA-binding</keyword>
<feature type="region of interest" description="Disordered" evidence="4">
    <location>
        <begin position="328"/>
        <end position="359"/>
    </location>
</feature>
<dbReference type="InterPro" id="IPR035979">
    <property type="entry name" value="RBD_domain_sf"/>
</dbReference>
<dbReference type="Pfam" id="PF00076">
    <property type="entry name" value="RRM_1"/>
    <property type="match status" value="2"/>
</dbReference>
<dbReference type="EMBL" id="JABMIG020000033">
    <property type="protein sequence ID" value="KAL3800374.1"/>
    <property type="molecule type" value="Genomic_DNA"/>
</dbReference>
<feature type="compositionally biased region" description="Basic and acidic residues" evidence="4">
    <location>
        <begin position="41"/>
        <end position="74"/>
    </location>
</feature>
<feature type="compositionally biased region" description="Basic and acidic residues" evidence="4">
    <location>
        <begin position="328"/>
        <end position="348"/>
    </location>
</feature>
<dbReference type="PROSITE" id="PS50102">
    <property type="entry name" value="RRM"/>
    <property type="match status" value="2"/>
</dbReference>
<protein>
    <recommendedName>
        <fullName evidence="5">RRM domain-containing protein</fullName>
    </recommendedName>
</protein>